<dbReference type="RefSeq" id="XP_051859481.1">
    <property type="nucleotide sequence ID" value="XM_052003521.1"/>
</dbReference>
<sequence length="177" mass="20855">MTCPQTLKTFQLTDTIARTLGKLVRITGLSCQVVDPMFCRFENCVLKAKSRDFKELSMVVRLLQIPVDNITLRVEFFRRSYTSQSILQFEIDGCQYWRNKRRNPIAKTLYMLFRLENFTNVNHSCPYNHDIIVDRMQINRNLNMPLPLAKDDYTILAYWSAYKVLRSIISITMQVVD</sequence>
<dbReference type="RefSeq" id="XP_051859480.1">
    <property type="nucleotide sequence ID" value="XM_052003520.1"/>
</dbReference>
<dbReference type="SMART" id="SM00697">
    <property type="entry name" value="DM8"/>
    <property type="match status" value="1"/>
</dbReference>
<evidence type="ECO:0000313" key="3">
    <source>
        <dbReference type="RefSeq" id="XP_051859481.1"/>
    </source>
</evidence>
<dbReference type="InterPro" id="IPR010512">
    <property type="entry name" value="DUF1091"/>
</dbReference>
<reference evidence="2 3" key="1">
    <citation type="submission" date="2025-04" db="UniProtKB">
        <authorList>
            <consortium name="RefSeq"/>
        </authorList>
    </citation>
    <scope>IDENTIFICATION</scope>
    <source>
        <strain evidence="2 3">15112-1751.03</strain>
        <tissue evidence="2 3">Whole Adult</tissue>
    </source>
</reference>
<dbReference type="GeneID" id="117568019"/>
<dbReference type="RefSeq" id="XP_051859483.1">
    <property type="nucleotide sequence ID" value="XM_052003523.1"/>
</dbReference>
<protein>
    <submittedName>
        <fullName evidence="2 3">Uncharacterized protein LOC117568019 isoform X3</fullName>
    </submittedName>
</protein>
<dbReference type="OrthoDB" id="8022954at2759"/>
<evidence type="ECO:0000313" key="4">
    <source>
        <dbReference type="RefSeq" id="XP_051859482.1"/>
    </source>
</evidence>
<keyword evidence="1" id="KW-1185">Reference proteome</keyword>
<dbReference type="Pfam" id="PF06477">
    <property type="entry name" value="DUF1091"/>
    <property type="match status" value="1"/>
</dbReference>
<accession>A0A9C6WHA2</accession>
<evidence type="ECO:0000313" key="2">
    <source>
        <dbReference type="RefSeq" id="XP_051859480.1"/>
    </source>
</evidence>
<dbReference type="PANTHER" id="PTHR20898:SF0">
    <property type="entry name" value="DAEDALUS ON 3-RELATED"/>
    <property type="match status" value="1"/>
</dbReference>
<name>A0A9C6WHA2_DROAB</name>
<evidence type="ECO:0000313" key="1">
    <source>
        <dbReference type="Proteomes" id="UP000515160"/>
    </source>
</evidence>
<evidence type="ECO:0000313" key="5">
    <source>
        <dbReference type="RefSeq" id="XP_051859483.1"/>
    </source>
</evidence>
<gene>
    <name evidence="2 3 4 5" type="primary">LOC117568019</name>
</gene>
<organism evidence="1 4">
    <name type="scientific">Drosophila albomicans</name>
    <name type="common">Fruit fly</name>
    <dbReference type="NCBI Taxonomy" id="7291"/>
    <lineage>
        <taxon>Eukaryota</taxon>
        <taxon>Metazoa</taxon>
        <taxon>Ecdysozoa</taxon>
        <taxon>Arthropoda</taxon>
        <taxon>Hexapoda</taxon>
        <taxon>Insecta</taxon>
        <taxon>Pterygota</taxon>
        <taxon>Neoptera</taxon>
        <taxon>Endopterygota</taxon>
        <taxon>Diptera</taxon>
        <taxon>Brachycera</taxon>
        <taxon>Muscomorpha</taxon>
        <taxon>Ephydroidea</taxon>
        <taxon>Drosophilidae</taxon>
        <taxon>Drosophila</taxon>
    </lineage>
</organism>
<dbReference type="PANTHER" id="PTHR20898">
    <property type="entry name" value="DAEDALUS ON 3-RELATED-RELATED"/>
    <property type="match status" value="1"/>
</dbReference>
<proteinExistence type="predicted"/>
<dbReference type="AlphaFoldDB" id="A0A9C6WHA2"/>
<dbReference type="Proteomes" id="UP000515160">
    <property type="component" value="Chromosome 3"/>
</dbReference>
<dbReference type="RefSeq" id="XP_051859482.1">
    <property type="nucleotide sequence ID" value="XM_052003522.1"/>
</dbReference>